<organism evidence="2 3">
    <name type="scientific">Ophiocordyceps sinensis</name>
    <dbReference type="NCBI Taxonomy" id="72228"/>
    <lineage>
        <taxon>Eukaryota</taxon>
        <taxon>Fungi</taxon>
        <taxon>Dikarya</taxon>
        <taxon>Ascomycota</taxon>
        <taxon>Pezizomycotina</taxon>
        <taxon>Sordariomycetes</taxon>
        <taxon>Hypocreomycetidae</taxon>
        <taxon>Hypocreales</taxon>
        <taxon>Ophiocordycipitaceae</taxon>
        <taxon>Ophiocordyceps</taxon>
    </lineage>
</organism>
<feature type="domain" description="Tse2 ADP-ribosyltransferase toxin" evidence="1">
    <location>
        <begin position="14"/>
        <end position="142"/>
    </location>
</feature>
<proteinExistence type="predicted"/>
<dbReference type="Proteomes" id="UP000557566">
    <property type="component" value="Unassembled WGS sequence"/>
</dbReference>
<accession>A0A8H4V854</accession>
<name>A0A8H4V854_9HYPO</name>
<dbReference type="AlphaFoldDB" id="A0A8H4V854"/>
<dbReference type="EMBL" id="JAAVMX010000003">
    <property type="protein sequence ID" value="KAF4511175.1"/>
    <property type="molecule type" value="Genomic_DNA"/>
</dbReference>
<dbReference type="Pfam" id="PF18648">
    <property type="entry name" value="ADPRTs_Tse2"/>
    <property type="match status" value="1"/>
</dbReference>
<keyword evidence="3" id="KW-1185">Reference proteome</keyword>
<dbReference type="InterPro" id="IPR041018">
    <property type="entry name" value="ADPRTs_Tse2"/>
</dbReference>
<evidence type="ECO:0000259" key="1">
    <source>
        <dbReference type="Pfam" id="PF18648"/>
    </source>
</evidence>
<dbReference type="OrthoDB" id="10266325at2759"/>
<reference evidence="2 3" key="1">
    <citation type="journal article" date="2020" name="Genome Biol. Evol.">
        <title>A new high-quality draft genome assembly of the Chinese cordyceps Ophiocordyceps sinensis.</title>
        <authorList>
            <person name="Shu R."/>
            <person name="Zhang J."/>
            <person name="Meng Q."/>
            <person name="Zhang H."/>
            <person name="Zhou G."/>
            <person name="Li M."/>
            <person name="Wu P."/>
            <person name="Zhao Y."/>
            <person name="Chen C."/>
            <person name="Qin Q."/>
        </authorList>
    </citation>
    <scope>NUCLEOTIDE SEQUENCE [LARGE SCALE GENOMIC DNA]</scope>
    <source>
        <strain evidence="2 3">IOZ07</strain>
    </source>
</reference>
<sequence>MSSKLMKLFRTFPKDIFRVNNGPHVQLREYVEGLRVYDIHVTHGMVKPLAPHAQVFEAPNGASMRPNSTNQQRLVGSSFKGPNVIVYAVAAGTPLPEDLVLVHERSDHYSLQPSKVMTLQGLDSAITNFLWHKATMYTREQWIDKYPAPTDFHGRI</sequence>
<evidence type="ECO:0000313" key="3">
    <source>
        <dbReference type="Proteomes" id="UP000557566"/>
    </source>
</evidence>
<gene>
    <name evidence="2" type="ORF">G6O67_002995</name>
</gene>
<protein>
    <recommendedName>
        <fullName evidence="1">Tse2 ADP-ribosyltransferase toxin domain-containing protein</fullName>
    </recommendedName>
</protein>
<evidence type="ECO:0000313" key="2">
    <source>
        <dbReference type="EMBL" id="KAF4511175.1"/>
    </source>
</evidence>
<comment type="caution">
    <text evidence="2">The sequence shown here is derived from an EMBL/GenBank/DDBJ whole genome shotgun (WGS) entry which is preliminary data.</text>
</comment>